<evidence type="ECO:0000313" key="3">
    <source>
        <dbReference type="Proteomes" id="UP000191112"/>
    </source>
</evidence>
<proteinExistence type="predicted"/>
<sequence length="202" mass="23509">MKFKEIEFADSNAKRIYKDYILRIQNTTKILASNNREEILMEVNSHIFESFQNDNSETNDVEKLLNILEKIGQPEVFLKELVAQKKLEESTKTFNPIKILKALILNLGNGFSYVLFFILYLLLFAFIFLIFAKIFDPENVGFFYNARDIFVLGKISSSTENYGQYEQLGNLFIPVMIVLTVISFVIITLLLRLKKTINIKLR</sequence>
<gene>
    <name evidence="2" type="ORF">SAMN05660477_01015</name>
</gene>
<accession>A0A1T5DTV5</accession>
<keyword evidence="3" id="KW-1185">Reference proteome</keyword>
<keyword evidence="1" id="KW-1133">Transmembrane helix</keyword>
<dbReference type="RefSeq" id="WP_079666284.1">
    <property type="nucleotide sequence ID" value="NZ_FUYZ01000002.1"/>
</dbReference>
<dbReference type="EMBL" id="FUYZ01000002">
    <property type="protein sequence ID" value="SKB75198.1"/>
    <property type="molecule type" value="Genomic_DNA"/>
</dbReference>
<dbReference type="Proteomes" id="UP000191112">
    <property type="component" value="Unassembled WGS sequence"/>
</dbReference>
<dbReference type="OrthoDB" id="1358731at2"/>
<name>A0A1T5DTV5_9FLAO</name>
<keyword evidence="1" id="KW-0472">Membrane</keyword>
<dbReference type="STRING" id="619805.SAMN05660477_01015"/>
<keyword evidence="1" id="KW-0812">Transmembrane</keyword>
<evidence type="ECO:0008006" key="4">
    <source>
        <dbReference type="Google" id="ProtNLM"/>
    </source>
</evidence>
<evidence type="ECO:0000256" key="1">
    <source>
        <dbReference type="SAM" id="Phobius"/>
    </source>
</evidence>
<evidence type="ECO:0000313" key="2">
    <source>
        <dbReference type="EMBL" id="SKB75198.1"/>
    </source>
</evidence>
<organism evidence="2 3">
    <name type="scientific">Soonwooa buanensis</name>
    <dbReference type="NCBI Taxonomy" id="619805"/>
    <lineage>
        <taxon>Bacteria</taxon>
        <taxon>Pseudomonadati</taxon>
        <taxon>Bacteroidota</taxon>
        <taxon>Flavobacteriia</taxon>
        <taxon>Flavobacteriales</taxon>
        <taxon>Weeksellaceae</taxon>
        <taxon>Chryseobacterium group</taxon>
        <taxon>Soonwooa</taxon>
    </lineage>
</organism>
<dbReference type="AlphaFoldDB" id="A0A1T5DTV5"/>
<reference evidence="2 3" key="1">
    <citation type="submission" date="2017-02" db="EMBL/GenBank/DDBJ databases">
        <authorList>
            <person name="Peterson S.W."/>
        </authorList>
    </citation>
    <scope>NUCLEOTIDE SEQUENCE [LARGE SCALE GENOMIC DNA]</scope>
    <source>
        <strain evidence="2 3">DSM 22323</strain>
    </source>
</reference>
<protein>
    <recommendedName>
        <fullName evidence="4">DUF1700 domain-containing protein</fullName>
    </recommendedName>
</protein>
<feature type="transmembrane region" description="Helical" evidence="1">
    <location>
        <begin position="171"/>
        <end position="193"/>
    </location>
</feature>
<feature type="transmembrane region" description="Helical" evidence="1">
    <location>
        <begin position="111"/>
        <end position="135"/>
    </location>
</feature>
<dbReference type="SUPFAM" id="SSF81324">
    <property type="entry name" value="Voltage-gated potassium channels"/>
    <property type="match status" value="1"/>
</dbReference>